<protein>
    <submittedName>
        <fullName evidence="1">Thiol-disulfide isomerase/thioredoxin</fullName>
    </submittedName>
</protein>
<organism evidence="1 2">
    <name type="scientific">Pedobacter africanus</name>
    <dbReference type="NCBI Taxonomy" id="151894"/>
    <lineage>
        <taxon>Bacteria</taxon>
        <taxon>Pseudomonadati</taxon>
        <taxon>Bacteroidota</taxon>
        <taxon>Sphingobacteriia</taxon>
        <taxon>Sphingobacteriales</taxon>
        <taxon>Sphingobacteriaceae</taxon>
        <taxon>Pedobacter</taxon>
    </lineage>
</organism>
<sequence>MKNKIGKILIISLCICLGINNASGQSSNKLTIGDTAPALKYSKWIKGKPLKSFDGDQLYILEFWATWCGPCKAAMPHITKLQEEYKDKATFIGVGVWEKVAKDKPYESSLPAVVKYVKGNDANMGYSVIADNNEQHMGNNWLKAAGENGIPSTFIIKDNKVMWIGSPAELDTIIPKIISGKYDMQAFKASFEKRANAGRDQSAKITAVLKPIEDAIKAKDFKKAFELMERGKTDLPQMKNSFDLMKFSILLDNFSLKDVQEFASKWDYPSAASMYLEQIYKRDNLSKETYLWVVKNFGSTEKVTNPLIFDALATCYAKAGDFANAAIHQEKALELAKKALKEGTMVGSVMDYTVKEYETKLKEYSTKIN</sequence>
<dbReference type="Proteomes" id="UP001246858">
    <property type="component" value="Unassembled WGS sequence"/>
</dbReference>
<name>A0ACC6KU29_9SPHI</name>
<reference evidence="1" key="1">
    <citation type="submission" date="2023-07" db="EMBL/GenBank/DDBJ databases">
        <title>Sorghum-associated microbial communities from plants grown in Nebraska, USA.</title>
        <authorList>
            <person name="Schachtman D."/>
        </authorList>
    </citation>
    <scope>NUCLEOTIDE SEQUENCE</scope>
    <source>
        <strain evidence="1">2697</strain>
    </source>
</reference>
<keyword evidence="1" id="KW-0413">Isomerase</keyword>
<evidence type="ECO:0000313" key="2">
    <source>
        <dbReference type="Proteomes" id="UP001246858"/>
    </source>
</evidence>
<gene>
    <name evidence="1" type="ORF">J2X78_001279</name>
</gene>
<comment type="caution">
    <text evidence="1">The sequence shown here is derived from an EMBL/GenBank/DDBJ whole genome shotgun (WGS) entry which is preliminary data.</text>
</comment>
<evidence type="ECO:0000313" key="1">
    <source>
        <dbReference type="EMBL" id="MDR6782727.1"/>
    </source>
</evidence>
<proteinExistence type="predicted"/>
<accession>A0ACC6KU29</accession>
<keyword evidence="2" id="KW-1185">Reference proteome</keyword>
<dbReference type="EMBL" id="JAVDTF010000001">
    <property type="protein sequence ID" value="MDR6782727.1"/>
    <property type="molecule type" value="Genomic_DNA"/>
</dbReference>